<dbReference type="GeneID" id="28770098"/>
<evidence type="ECO:0000259" key="4">
    <source>
        <dbReference type="Pfam" id="PF18120"/>
    </source>
</evidence>
<evidence type="ECO:0000259" key="3">
    <source>
        <dbReference type="Pfam" id="PF02449"/>
    </source>
</evidence>
<dbReference type="STRING" id="1460663.A0A177CKW1"/>
<dbReference type="GO" id="GO:0009341">
    <property type="term" value="C:beta-galactosidase complex"/>
    <property type="evidence" value="ECO:0007669"/>
    <property type="project" value="InterPro"/>
</dbReference>
<gene>
    <name evidence="5" type="ORF">CC84DRAFT_521928</name>
</gene>
<dbReference type="GO" id="GO:0004565">
    <property type="term" value="F:beta-galactosidase activity"/>
    <property type="evidence" value="ECO:0007669"/>
    <property type="project" value="InterPro"/>
</dbReference>
<dbReference type="RefSeq" id="XP_018038226.1">
    <property type="nucleotide sequence ID" value="XM_018186612.1"/>
</dbReference>
<dbReference type="Gene3D" id="2.60.220.20">
    <property type="entry name" value="putative beta-Galactosidase from caulobacter crescentus"/>
    <property type="match status" value="1"/>
</dbReference>
<feature type="domain" description="Glycoside hydrolase family 42 N-terminal" evidence="3">
    <location>
        <begin position="44"/>
        <end position="198"/>
    </location>
</feature>
<dbReference type="InterPro" id="IPR013529">
    <property type="entry name" value="Glyco_hydro_42_N"/>
</dbReference>
<evidence type="ECO:0000256" key="1">
    <source>
        <dbReference type="ARBA" id="ARBA00022801"/>
    </source>
</evidence>
<accession>A0A177CKW1</accession>
<organism evidence="5 6">
    <name type="scientific">Paraphaeosphaeria sporulosa</name>
    <dbReference type="NCBI Taxonomy" id="1460663"/>
    <lineage>
        <taxon>Eukaryota</taxon>
        <taxon>Fungi</taxon>
        <taxon>Dikarya</taxon>
        <taxon>Ascomycota</taxon>
        <taxon>Pezizomycotina</taxon>
        <taxon>Dothideomycetes</taxon>
        <taxon>Pleosporomycetidae</taxon>
        <taxon>Pleosporales</taxon>
        <taxon>Massarineae</taxon>
        <taxon>Didymosphaeriaceae</taxon>
        <taxon>Paraphaeosphaeria</taxon>
    </lineage>
</organism>
<dbReference type="InterPro" id="IPR017853">
    <property type="entry name" value="GH"/>
</dbReference>
<dbReference type="Pfam" id="PF18120">
    <property type="entry name" value="DUF5597"/>
    <property type="match status" value="1"/>
</dbReference>
<protein>
    <submittedName>
        <fullName evidence="5">Beta-galactosidase</fullName>
    </submittedName>
</protein>
<dbReference type="Proteomes" id="UP000077069">
    <property type="component" value="Unassembled WGS sequence"/>
</dbReference>
<keyword evidence="1" id="KW-0378">Hydrolase</keyword>
<dbReference type="Pfam" id="PF02449">
    <property type="entry name" value="Glyco_hydro_42"/>
    <property type="match status" value="1"/>
</dbReference>
<keyword evidence="2" id="KW-0326">Glycosidase</keyword>
<keyword evidence="6" id="KW-1185">Reference proteome</keyword>
<proteinExistence type="predicted"/>
<dbReference type="AlphaFoldDB" id="A0A177CKW1"/>
<name>A0A177CKW1_9PLEO</name>
<dbReference type="GO" id="GO:0005975">
    <property type="term" value="P:carbohydrate metabolic process"/>
    <property type="evidence" value="ECO:0007669"/>
    <property type="project" value="InterPro"/>
</dbReference>
<dbReference type="EMBL" id="KV441550">
    <property type="protein sequence ID" value="OAG07861.1"/>
    <property type="molecule type" value="Genomic_DNA"/>
</dbReference>
<dbReference type="OrthoDB" id="1657402at2759"/>
<dbReference type="InParanoid" id="A0A177CKW1"/>
<dbReference type="SUPFAM" id="SSF51445">
    <property type="entry name" value="(Trans)glycosidases"/>
    <property type="match status" value="1"/>
</dbReference>
<dbReference type="InterPro" id="IPR040719">
    <property type="entry name" value="DUF5597"/>
</dbReference>
<reference evidence="5 6" key="1">
    <citation type="submission" date="2016-05" db="EMBL/GenBank/DDBJ databases">
        <title>Comparative analysis of secretome profiles of manganese(II)-oxidizing ascomycete fungi.</title>
        <authorList>
            <consortium name="DOE Joint Genome Institute"/>
            <person name="Zeiner C.A."/>
            <person name="Purvine S.O."/>
            <person name="Zink E.M."/>
            <person name="Wu S."/>
            <person name="Pasa-Tolic L."/>
            <person name="Chaput D.L."/>
            <person name="Haridas S."/>
            <person name="Grigoriev I.V."/>
            <person name="Santelli C.M."/>
            <person name="Hansel C.M."/>
        </authorList>
    </citation>
    <scope>NUCLEOTIDE SEQUENCE [LARGE SCALE GENOMIC DNA]</scope>
    <source>
        <strain evidence="5 6">AP3s5-JAC2a</strain>
    </source>
</reference>
<evidence type="ECO:0000313" key="5">
    <source>
        <dbReference type="EMBL" id="OAG07861.1"/>
    </source>
</evidence>
<dbReference type="Gene3D" id="3.20.20.80">
    <property type="entry name" value="Glycosidases"/>
    <property type="match status" value="1"/>
</dbReference>
<evidence type="ECO:0000256" key="2">
    <source>
        <dbReference type="ARBA" id="ARBA00023295"/>
    </source>
</evidence>
<dbReference type="FunFam" id="3.20.20.80:FF:000135">
    <property type="entry name" value="Beta-galactosidase, putative, bgl35A"/>
    <property type="match status" value="1"/>
</dbReference>
<feature type="domain" description="DUF5597" evidence="4">
    <location>
        <begin position="394"/>
        <end position="529"/>
    </location>
</feature>
<sequence length="561" mass="61940">MVSLPNIPHLQQYGTTKQLIVDGKPFLMLGAELQNSSLSSAEYMSEVWPKMVTTNINTVLGAVTWEMIEPEEGRFDFEELDKVVLGAREHGIHLILLWFGSWKNGRSTYAPAWVKTNPERFPRAELRKAGGVLQIADVLTLFSEENLQADITAFQKLLAHIKTIDQGHNTVLMVQVENEPGLLFDSRDGSDLANAAFARTVPSELVEFFDKDYDGLHADLKKNLGHFAGAKQQSGNWESIFGKSAQTDELFMAYHYATYINKVAAAGKASYPLPLYTNVWQNYAADDSDNDFPVVVGGGGKPGDYPSGGGTSNVLDIWLRFAPSLDFIAPDIYLNDYASSCAKYRHKDNPLFIPEQRRDEYGARRIWSAYGSFQALCASPFGIDTLEPESNPYTKHYALLKDVGAIVLEAQRSPESVTGFFFDELPTAWKKGDRDPAKPIVRTFGEWTLTISRCFVFGKPGAGYGMVVHRGGGRFLLIGRGFQVEGAKPGSKFSGILRFEEKSVADRETGALRTGRVLGGDETRSGQFAMMPGEDPDYGGFPIAVTIPARTGVAQVEFYAL</sequence>
<evidence type="ECO:0000313" key="6">
    <source>
        <dbReference type="Proteomes" id="UP000077069"/>
    </source>
</evidence>